<dbReference type="InterPro" id="IPR006439">
    <property type="entry name" value="HAD-SF_hydro_IA"/>
</dbReference>
<proteinExistence type="predicted"/>
<keyword evidence="1" id="KW-0378">Hydrolase</keyword>
<dbReference type="NCBIfam" id="TIGR01549">
    <property type="entry name" value="HAD-SF-IA-v1"/>
    <property type="match status" value="1"/>
</dbReference>
<sequence>MYKLICFDLDDTLWPCMPTIEFAEQTLYDWLAKNKSTITNKYSIEQLRVKRKQLITAQPALMCDLSAARRVHLKQLAAEINDTDEWVETAFNIFYEARQNVSLFDDVVPVLSSLKKNYTLAALTNGNAHINKTGLAEYFDFQISAADVNAAKPDPAMFYRAMQIAGVNFSETLHVGDHPTHDILGARNAGIDSVWIRRFNQKWDLDAQEPEQQFLDLRTFYAFLIS</sequence>
<organism evidence="2">
    <name type="scientific">hydrothermal vent metagenome</name>
    <dbReference type="NCBI Taxonomy" id="652676"/>
    <lineage>
        <taxon>unclassified sequences</taxon>
        <taxon>metagenomes</taxon>
        <taxon>ecological metagenomes</taxon>
    </lineage>
</organism>
<dbReference type="InterPro" id="IPR036412">
    <property type="entry name" value="HAD-like_sf"/>
</dbReference>
<dbReference type="PANTHER" id="PTHR43316:SF8">
    <property type="entry name" value="HAD FAMILY HYDROLASE"/>
    <property type="match status" value="1"/>
</dbReference>
<gene>
    <name evidence="2" type="ORF">MNBD_GAMMA08-2128</name>
</gene>
<dbReference type="AlphaFoldDB" id="A0A3B0XDG6"/>
<evidence type="ECO:0000256" key="1">
    <source>
        <dbReference type="ARBA" id="ARBA00022801"/>
    </source>
</evidence>
<dbReference type="PRINTS" id="PR00413">
    <property type="entry name" value="HADHALOGNASE"/>
</dbReference>
<dbReference type="InterPro" id="IPR023214">
    <property type="entry name" value="HAD_sf"/>
</dbReference>
<dbReference type="NCBIfam" id="TIGR01509">
    <property type="entry name" value="HAD-SF-IA-v3"/>
    <property type="match status" value="1"/>
</dbReference>
<evidence type="ECO:0000313" key="2">
    <source>
        <dbReference type="EMBL" id="VAW61492.1"/>
    </source>
</evidence>
<protein>
    <recommendedName>
        <fullName evidence="3">HAD family hydrolase</fullName>
    </recommendedName>
</protein>
<name>A0A3B0XDG6_9ZZZZ</name>
<dbReference type="EMBL" id="UOFH01000184">
    <property type="protein sequence ID" value="VAW61492.1"/>
    <property type="molecule type" value="Genomic_DNA"/>
</dbReference>
<dbReference type="InterPro" id="IPR051540">
    <property type="entry name" value="S-2-haloacid_dehalogenase"/>
</dbReference>
<dbReference type="SUPFAM" id="SSF56784">
    <property type="entry name" value="HAD-like"/>
    <property type="match status" value="1"/>
</dbReference>
<dbReference type="Gene3D" id="1.20.120.1600">
    <property type="match status" value="1"/>
</dbReference>
<dbReference type="SFLD" id="SFLDG01129">
    <property type="entry name" value="C1.5:_HAD__Beta-PGM__Phosphata"/>
    <property type="match status" value="1"/>
</dbReference>
<dbReference type="GO" id="GO:0016787">
    <property type="term" value="F:hydrolase activity"/>
    <property type="evidence" value="ECO:0007669"/>
    <property type="project" value="UniProtKB-KW"/>
</dbReference>
<dbReference type="SFLD" id="SFLDS00003">
    <property type="entry name" value="Haloacid_Dehalogenase"/>
    <property type="match status" value="1"/>
</dbReference>
<dbReference type="PANTHER" id="PTHR43316">
    <property type="entry name" value="HYDROLASE, HALOACID DELAHOGENASE-RELATED"/>
    <property type="match status" value="1"/>
</dbReference>
<dbReference type="Gene3D" id="3.40.50.1000">
    <property type="entry name" value="HAD superfamily/HAD-like"/>
    <property type="match status" value="1"/>
</dbReference>
<dbReference type="Pfam" id="PF00702">
    <property type="entry name" value="Hydrolase"/>
    <property type="match status" value="1"/>
</dbReference>
<reference evidence="2" key="1">
    <citation type="submission" date="2018-06" db="EMBL/GenBank/DDBJ databases">
        <authorList>
            <person name="Zhirakovskaya E."/>
        </authorList>
    </citation>
    <scope>NUCLEOTIDE SEQUENCE</scope>
</reference>
<evidence type="ECO:0008006" key="3">
    <source>
        <dbReference type="Google" id="ProtNLM"/>
    </source>
</evidence>
<accession>A0A3B0XDG6</accession>